<gene>
    <name evidence="1" type="ORF">A9Z42_0091180</name>
</gene>
<evidence type="ECO:0000313" key="2">
    <source>
        <dbReference type="Proteomes" id="UP000219286"/>
    </source>
</evidence>
<accession>A0A2H2ZN59</accession>
<dbReference type="Proteomes" id="UP000219286">
    <property type="component" value="Unassembled WGS sequence"/>
</dbReference>
<comment type="caution">
    <text evidence="1">The sequence shown here is derived from an EMBL/GenBank/DDBJ whole genome shotgun (WGS) entry which is preliminary data.</text>
</comment>
<reference evidence="1 2" key="1">
    <citation type="journal article" date="2015" name="Genome Announc.">
        <title>Genome sequence and annotation of Trichoderma parareesei, the ancestor of the cellulase producer Trichoderma reesei.</title>
        <authorList>
            <person name="Yang D."/>
            <person name="Pomraning K."/>
            <person name="Kopchinskiy A."/>
            <person name="Karimi Aghcheh R."/>
            <person name="Atanasova L."/>
            <person name="Chenthamara K."/>
            <person name="Baker S.E."/>
            <person name="Zhang R."/>
            <person name="Shen Q."/>
            <person name="Freitag M."/>
            <person name="Kubicek C.P."/>
            <person name="Druzhinina I.S."/>
        </authorList>
    </citation>
    <scope>NUCLEOTIDE SEQUENCE [LARGE SCALE GENOMIC DNA]</scope>
    <source>
        <strain evidence="1 2">CBS 125925</strain>
    </source>
</reference>
<name>A0A2H2ZN59_TRIPA</name>
<dbReference type="AlphaFoldDB" id="A0A2H2ZN59"/>
<proteinExistence type="predicted"/>
<protein>
    <submittedName>
        <fullName evidence="1">Uncharacterized protein</fullName>
    </submittedName>
</protein>
<dbReference type="EMBL" id="LFMI01000825">
    <property type="protein sequence ID" value="OTA08159.1"/>
    <property type="molecule type" value="Genomic_DNA"/>
</dbReference>
<sequence length="73" mass="8424">MSDFDTLDDIQLFLATKLRELDRLETEDDVEAMCSKILQKSSGSFLWARLVMDEFENAPTEEAMDATLGWFSR</sequence>
<organism evidence="1 2">
    <name type="scientific">Trichoderma parareesei</name>
    <name type="common">Filamentous fungus</name>
    <dbReference type="NCBI Taxonomy" id="858221"/>
    <lineage>
        <taxon>Eukaryota</taxon>
        <taxon>Fungi</taxon>
        <taxon>Dikarya</taxon>
        <taxon>Ascomycota</taxon>
        <taxon>Pezizomycotina</taxon>
        <taxon>Sordariomycetes</taxon>
        <taxon>Hypocreomycetidae</taxon>
        <taxon>Hypocreales</taxon>
        <taxon>Hypocreaceae</taxon>
        <taxon>Trichoderma</taxon>
    </lineage>
</organism>
<keyword evidence="2" id="KW-1185">Reference proteome</keyword>
<evidence type="ECO:0000313" key="1">
    <source>
        <dbReference type="EMBL" id="OTA08159.1"/>
    </source>
</evidence>